<name>A0A137PI83_CONC2</name>
<reference evidence="1 2" key="1">
    <citation type="journal article" date="2015" name="Genome Biol. Evol.">
        <title>Phylogenomic analyses indicate that early fungi evolved digesting cell walls of algal ancestors of land plants.</title>
        <authorList>
            <person name="Chang Y."/>
            <person name="Wang S."/>
            <person name="Sekimoto S."/>
            <person name="Aerts A.L."/>
            <person name="Choi C."/>
            <person name="Clum A."/>
            <person name="LaButti K.M."/>
            <person name="Lindquist E.A."/>
            <person name="Yee Ngan C."/>
            <person name="Ohm R.A."/>
            <person name="Salamov A.A."/>
            <person name="Grigoriev I.V."/>
            <person name="Spatafora J.W."/>
            <person name="Berbee M.L."/>
        </authorList>
    </citation>
    <scope>NUCLEOTIDE SEQUENCE [LARGE SCALE GENOMIC DNA]</scope>
    <source>
        <strain evidence="1 2">NRRL 28638</strain>
    </source>
</reference>
<sequence>MEVVLAAHIPFTEPLDRSARDYLLQPLPQFLELFLHKSLRFFATLNRLLSSNYTKRPLKP</sequence>
<accession>A0A137PI83</accession>
<dbReference type="AlphaFoldDB" id="A0A137PI83"/>
<organism evidence="1 2">
    <name type="scientific">Conidiobolus coronatus (strain ATCC 28846 / CBS 209.66 / NRRL 28638)</name>
    <name type="common">Delacroixia coronata</name>
    <dbReference type="NCBI Taxonomy" id="796925"/>
    <lineage>
        <taxon>Eukaryota</taxon>
        <taxon>Fungi</taxon>
        <taxon>Fungi incertae sedis</taxon>
        <taxon>Zoopagomycota</taxon>
        <taxon>Entomophthoromycotina</taxon>
        <taxon>Entomophthoromycetes</taxon>
        <taxon>Entomophthorales</taxon>
        <taxon>Ancylistaceae</taxon>
        <taxon>Conidiobolus</taxon>
    </lineage>
</organism>
<evidence type="ECO:0000313" key="1">
    <source>
        <dbReference type="EMBL" id="KXN74708.1"/>
    </source>
</evidence>
<gene>
    <name evidence="1" type="ORF">CONCODRAFT_2271</name>
</gene>
<evidence type="ECO:0000313" key="2">
    <source>
        <dbReference type="Proteomes" id="UP000070444"/>
    </source>
</evidence>
<keyword evidence="2" id="KW-1185">Reference proteome</keyword>
<protein>
    <submittedName>
        <fullName evidence="1">Uncharacterized protein</fullName>
    </submittedName>
</protein>
<dbReference type="EMBL" id="KQ964421">
    <property type="protein sequence ID" value="KXN74708.1"/>
    <property type="molecule type" value="Genomic_DNA"/>
</dbReference>
<proteinExistence type="predicted"/>
<dbReference type="Proteomes" id="UP000070444">
    <property type="component" value="Unassembled WGS sequence"/>
</dbReference>